<protein>
    <submittedName>
        <fullName evidence="2">Unannotated protein</fullName>
    </submittedName>
</protein>
<dbReference type="AlphaFoldDB" id="A0A6J6QM64"/>
<dbReference type="EMBL" id="CAEZYI010000005">
    <property type="protein sequence ID" value="CAB4712911.1"/>
    <property type="molecule type" value="Genomic_DNA"/>
</dbReference>
<dbReference type="InterPro" id="IPR011652">
    <property type="entry name" value="MORN_2"/>
</dbReference>
<evidence type="ECO:0000259" key="1">
    <source>
        <dbReference type="Pfam" id="PF08818"/>
    </source>
</evidence>
<sequence>MTTAQVTAHLRKFAPEQRKILAILRDQIASELPTAKQVIKYGIPTFMIEDVPVIGFDGYKNHNSIFPYSGSFNARLKSDLERYVQTKGSIHFELGIVFPKPLLKKIIKEKIRQINDSFPKKSGEYLQFYPDGVLKAKGKYRAGKLHGDWQWFRKTGVIMRSGSFKGGEQAGTWVTYDAQGKVYKKTLITGS</sequence>
<evidence type="ECO:0000313" key="2">
    <source>
        <dbReference type="EMBL" id="CAB4712911.1"/>
    </source>
</evidence>
<name>A0A6J6QM64_9ZZZZ</name>
<proteinExistence type="predicted"/>
<dbReference type="SUPFAM" id="SSF82185">
    <property type="entry name" value="Histone H3 K4-specific methyltransferase SET7/9 N-terminal domain"/>
    <property type="match status" value="1"/>
</dbReference>
<organism evidence="2">
    <name type="scientific">freshwater metagenome</name>
    <dbReference type="NCBI Taxonomy" id="449393"/>
    <lineage>
        <taxon>unclassified sequences</taxon>
        <taxon>metagenomes</taxon>
        <taxon>ecological metagenomes</taxon>
    </lineage>
</organism>
<dbReference type="Gene3D" id="3.90.1150.200">
    <property type="match status" value="1"/>
</dbReference>
<gene>
    <name evidence="2" type="ORF">UFOPK2662_00211</name>
</gene>
<dbReference type="SUPFAM" id="SSF159888">
    <property type="entry name" value="YdhG-like"/>
    <property type="match status" value="1"/>
</dbReference>
<feature type="domain" description="YdhG-like" evidence="1">
    <location>
        <begin position="17"/>
        <end position="111"/>
    </location>
</feature>
<dbReference type="Pfam" id="PF08818">
    <property type="entry name" value="DUF1801"/>
    <property type="match status" value="1"/>
</dbReference>
<dbReference type="Gene3D" id="3.90.930.1">
    <property type="match status" value="1"/>
</dbReference>
<accession>A0A6J6QM64</accession>
<dbReference type="InterPro" id="IPR014922">
    <property type="entry name" value="YdhG-like"/>
</dbReference>
<dbReference type="Pfam" id="PF07661">
    <property type="entry name" value="MORN_2"/>
    <property type="match status" value="1"/>
</dbReference>
<reference evidence="2" key="1">
    <citation type="submission" date="2020-05" db="EMBL/GenBank/DDBJ databases">
        <authorList>
            <person name="Chiriac C."/>
            <person name="Salcher M."/>
            <person name="Ghai R."/>
            <person name="Kavagutti S V."/>
        </authorList>
    </citation>
    <scope>NUCLEOTIDE SEQUENCE</scope>
</reference>